<feature type="compositionally biased region" description="Acidic residues" evidence="1">
    <location>
        <begin position="187"/>
        <end position="197"/>
    </location>
</feature>
<feature type="compositionally biased region" description="Polar residues" evidence="1">
    <location>
        <begin position="21"/>
        <end position="33"/>
    </location>
</feature>
<name>A0AAW1IGP6_SAPOF</name>
<dbReference type="InterPro" id="IPR012900">
    <property type="entry name" value="MFMR"/>
</dbReference>
<dbReference type="Proteomes" id="UP001443914">
    <property type="component" value="Unassembled WGS sequence"/>
</dbReference>
<keyword evidence="4" id="KW-1185">Reference proteome</keyword>
<feature type="region of interest" description="Disordered" evidence="1">
    <location>
        <begin position="112"/>
        <end position="197"/>
    </location>
</feature>
<protein>
    <recommendedName>
        <fullName evidence="2">G-box binding protein multifunctional mosaic region domain-containing protein</fullName>
    </recommendedName>
</protein>
<dbReference type="PANTHER" id="PTHR45967:SF12">
    <property type="entry name" value="TRANSCRIPTION FACTOR HBP-1A"/>
    <property type="match status" value="1"/>
</dbReference>
<evidence type="ECO:0000313" key="3">
    <source>
        <dbReference type="EMBL" id="KAK9688900.1"/>
    </source>
</evidence>
<feature type="compositionally biased region" description="Basic and acidic residues" evidence="1">
    <location>
        <begin position="123"/>
        <end position="137"/>
    </location>
</feature>
<dbReference type="AlphaFoldDB" id="A0AAW1IGP6"/>
<dbReference type="GO" id="GO:0005681">
    <property type="term" value="C:spliceosomal complex"/>
    <property type="evidence" value="ECO:0007669"/>
    <property type="project" value="InterPro"/>
</dbReference>
<accession>A0AAW1IGP6</accession>
<feature type="region of interest" description="Disordered" evidence="1">
    <location>
        <begin position="1"/>
        <end position="33"/>
    </location>
</feature>
<dbReference type="InterPro" id="IPR044827">
    <property type="entry name" value="GBF-like"/>
</dbReference>
<comment type="caution">
    <text evidence="3">The sequence shown here is derived from an EMBL/GenBank/DDBJ whole genome shotgun (WGS) entry which is preliminary data.</text>
</comment>
<dbReference type="GO" id="GO:0043565">
    <property type="term" value="F:sequence-specific DNA binding"/>
    <property type="evidence" value="ECO:0007669"/>
    <property type="project" value="InterPro"/>
</dbReference>
<evidence type="ECO:0000259" key="2">
    <source>
        <dbReference type="Pfam" id="PF07777"/>
    </source>
</evidence>
<proteinExistence type="predicted"/>
<dbReference type="PANTHER" id="PTHR45967">
    <property type="entry name" value="G-BOX-BINDING FACTOR 3-RELATED"/>
    <property type="match status" value="1"/>
</dbReference>
<dbReference type="EMBL" id="JBDFQZ010000009">
    <property type="protein sequence ID" value="KAK9688900.1"/>
    <property type="molecule type" value="Genomic_DNA"/>
</dbReference>
<organism evidence="3 4">
    <name type="scientific">Saponaria officinalis</name>
    <name type="common">Common soapwort</name>
    <name type="synonym">Lychnis saponaria</name>
    <dbReference type="NCBI Taxonomy" id="3572"/>
    <lineage>
        <taxon>Eukaryota</taxon>
        <taxon>Viridiplantae</taxon>
        <taxon>Streptophyta</taxon>
        <taxon>Embryophyta</taxon>
        <taxon>Tracheophyta</taxon>
        <taxon>Spermatophyta</taxon>
        <taxon>Magnoliopsida</taxon>
        <taxon>eudicotyledons</taxon>
        <taxon>Gunneridae</taxon>
        <taxon>Pentapetalae</taxon>
        <taxon>Caryophyllales</taxon>
        <taxon>Caryophyllaceae</taxon>
        <taxon>Caryophylleae</taxon>
        <taxon>Saponaria</taxon>
    </lineage>
</organism>
<sequence length="224" mass="24421">MGSSEMDKPAKEPKIPPSASAPEQGSATSTGTVNAEWSGYQAYPHIPPPGYMASTPQAHPYMWGVQHMIPSYGTPPHPYVAMYPHGGVYAHPSMPPGSYPFAPFAMPSPNGMVEASGNTHGSADADNKQPEGKEKLPVKRMRGSLGSLNMLTGKTNKEGSKRDDDFRIILRNVDADDSDDVDAKSDEESDDDDDDEDDIKALLAELEQIKRERAEEMARKVKFE</sequence>
<dbReference type="InterPro" id="IPR006973">
    <property type="entry name" value="Cwf_Cwc_15"/>
</dbReference>
<feature type="compositionally biased region" description="Basic and acidic residues" evidence="1">
    <location>
        <begin position="155"/>
        <end position="168"/>
    </location>
</feature>
<dbReference type="Pfam" id="PF07777">
    <property type="entry name" value="MFMR"/>
    <property type="match status" value="1"/>
</dbReference>
<dbReference type="GO" id="GO:0003700">
    <property type="term" value="F:DNA-binding transcription factor activity"/>
    <property type="evidence" value="ECO:0007669"/>
    <property type="project" value="InterPro"/>
</dbReference>
<evidence type="ECO:0000256" key="1">
    <source>
        <dbReference type="SAM" id="MobiDB-lite"/>
    </source>
</evidence>
<evidence type="ECO:0000313" key="4">
    <source>
        <dbReference type="Proteomes" id="UP001443914"/>
    </source>
</evidence>
<feature type="domain" description="G-box binding protein multifunctional mosaic region" evidence="2">
    <location>
        <begin position="1"/>
        <end position="95"/>
    </location>
</feature>
<reference evidence="3" key="1">
    <citation type="submission" date="2024-03" db="EMBL/GenBank/DDBJ databases">
        <title>WGS assembly of Saponaria officinalis var. Norfolk2.</title>
        <authorList>
            <person name="Jenkins J."/>
            <person name="Shu S."/>
            <person name="Grimwood J."/>
            <person name="Barry K."/>
            <person name="Goodstein D."/>
            <person name="Schmutz J."/>
            <person name="Leebens-Mack J."/>
            <person name="Osbourn A."/>
        </authorList>
    </citation>
    <scope>NUCLEOTIDE SEQUENCE [LARGE SCALE GENOMIC DNA]</scope>
    <source>
        <strain evidence="3">JIC</strain>
    </source>
</reference>
<dbReference type="GO" id="GO:0000398">
    <property type="term" value="P:mRNA splicing, via spliceosome"/>
    <property type="evidence" value="ECO:0007669"/>
    <property type="project" value="InterPro"/>
</dbReference>
<dbReference type="Pfam" id="PF04889">
    <property type="entry name" value="Cwf_Cwc_15"/>
    <property type="match status" value="1"/>
</dbReference>
<feature type="compositionally biased region" description="Basic and acidic residues" evidence="1">
    <location>
        <begin position="1"/>
        <end position="14"/>
    </location>
</feature>
<gene>
    <name evidence="3" type="ORF">RND81_09G020000</name>
</gene>